<comment type="subcellular location">
    <subcellularLocation>
        <location evidence="1">Cell outer membrane</location>
    </subcellularLocation>
</comment>
<accession>C5T7X1</accession>
<dbReference type="AlphaFoldDB" id="C5T7X1"/>
<evidence type="ECO:0008006" key="5">
    <source>
        <dbReference type="Google" id="ProtNLM"/>
    </source>
</evidence>
<dbReference type="PATRIC" id="fig|573060.9.peg.2041"/>
<keyword evidence="2" id="KW-0732">Signal</keyword>
<dbReference type="Gene3D" id="2.40.160.20">
    <property type="match status" value="1"/>
</dbReference>
<reference evidence="3 4" key="1">
    <citation type="submission" date="2009-05" db="EMBL/GenBank/DDBJ databases">
        <title>The draft genome of Acidovorax delafieldii 2AN.</title>
        <authorList>
            <consortium name="US DOE Joint Genome Institute (JGI-PGF)"/>
            <person name="Lucas S."/>
            <person name="Copeland A."/>
            <person name="Lapidus A."/>
            <person name="Glavina del Rio T."/>
            <person name="Tice H."/>
            <person name="Bruce D."/>
            <person name="Goodwin L."/>
            <person name="Pitluck S."/>
            <person name="Larimer F."/>
            <person name="Land M.L."/>
            <person name="Hauser L."/>
            <person name="Shelobolina E.S."/>
            <person name="Picardal F."/>
            <person name="Roden E."/>
            <person name="Emerson D."/>
        </authorList>
    </citation>
    <scope>NUCLEOTIDE SEQUENCE [LARGE SCALE GENOMIC DNA]</scope>
    <source>
        <strain evidence="3 4">2AN</strain>
    </source>
</reference>
<dbReference type="RefSeq" id="WP_005798143.1">
    <property type="nucleotide sequence ID" value="NZ_ACQT01000127.1"/>
</dbReference>
<dbReference type="Pfam" id="PF09411">
    <property type="entry name" value="PagL"/>
    <property type="match status" value="1"/>
</dbReference>
<dbReference type="GO" id="GO:0009279">
    <property type="term" value="C:cell outer membrane"/>
    <property type="evidence" value="ECO:0007669"/>
    <property type="project" value="UniProtKB-SubCell"/>
</dbReference>
<dbReference type="OrthoDB" id="5297282at2"/>
<gene>
    <name evidence="3" type="ORF">AcdelDRAFT_3001</name>
</gene>
<feature type="signal peptide" evidence="2">
    <location>
        <begin position="1"/>
        <end position="35"/>
    </location>
</feature>
<proteinExistence type="predicted"/>
<evidence type="ECO:0000256" key="1">
    <source>
        <dbReference type="ARBA" id="ARBA00004442"/>
    </source>
</evidence>
<comment type="caution">
    <text evidence="3">The sequence shown here is derived from an EMBL/GenBank/DDBJ whole genome shotgun (WGS) entry which is preliminary data.</text>
</comment>
<evidence type="ECO:0000313" key="3">
    <source>
        <dbReference type="EMBL" id="EER59421.1"/>
    </source>
</evidence>
<feature type="chain" id="PRO_5002957116" description="Lipid A deacylase" evidence="2">
    <location>
        <begin position="36"/>
        <end position="196"/>
    </location>
</feature>
<dbReference type="Proteomes" id="UP000003856">
    <property type="component" value="Unassembled WGS sequence"/>
</dbReference>
<name>C5T7X1_ACIDE</name>
<dbReference type="EMBL" id="ACQT01000127">
    <property type="protein sequence ID" value="EER59421.1"/>
    <property type="molecule type" value="Genomic_DNA"/>
</dbReference>
<dbReference type="InterPro" id="IPR018550">
    <property type="entry name" value="Lipid-A_deacylase-rel"/>
</dbReference>
<keyword evidence="4" id="KW-1185">Reference proteome</keyword>
<organism evidence="3 4">
    <name type="scientific">Acidovorax delafieldii 2AN</name>
    <dbReference type="NCBI Taxonomy" id="573060"/>
    <lineage>
        <taxon>Bacteria</taxon>
        <taxon>Pseudomonadati</taxon>
        <taxon>Pseudomonadota</taxon>
        <taxon>Betaproteobacteria</taxon>
        <taxon>Burkholderiales</taxon>
        <taxon>Comamonadaceae</taxon>
        <taxon>Acidovorax</taxon>
    </lineage>
</organism>
<protein>
    <recommendedName>
        <fullName evidence="5">Lipid A deacylase</fullName>
    </recommendedName>
</protein>
<dbReference type="SUPFAM" id="SSF56925">
    <property type="entry name" value="OMPA-like"/>
    <property type="match status" value="1"/>
</dbReference>
<evidence type="ECO:0000313" key="4">
    <source>
        <dbReference type="Proteomes" id="UP000003856"/>
    </source>
</evidence>
<dbReference type="InterPro" id="IPR011250">
    <property type="entry name" value="OMP/PagP_B-barrel"/>
</dbReference>
<evidence type="ECO:0000256" key="2">
    <source>
        <dbReference type="SAM" id="SignalP"/>
    </source>
</evidence>
<sequence length="196" mass="21849">MLHCPGWPSRPRTPVDLIQCVALLLCCASLGIAHADEPQAPSLYLEAGHTLRSDTGTHLRTLGLRLPLQHTFWQGRISTHLDMYLSDWASKAAPPAGGHTTQVGVVPMFRYRFDEGRSRWFVEGGIGLSYLNGTYHAASGSFSSRWNFSDHIGVGRNFGTRQHHEVSLHAKHVSNAGLRKPNPGETFLQLRYGYRF</sequence>